<keyword evidence="7" id="KW-1185">Reference proteome</keyword>
<feature type="signal peptide" evidence="4">
    <location>
        <begin position="1"/>
        <end position="32"/>
    </location>
</feature>
<dbReference type="PANTHER" id="PTHR10963">
    <property type="entry name" value="GLYCOSYL HYDROLASE-RELATED"/>
    <property type="match status" value="1"/>
</dbReference>
<evidence type="ECO:0000259" key="5">
    <source>
        <dbReference type="PROSITE" id="PS51762"/>
    </source>
</evidence>
<dbReference type="PANTHER" id="PTHR10963:SF22">
    <property type="entry name" value="GLYCOSIDASE CRH2-RELATED"/>
    <property type="match status" value="1"/>
</dbReference>
<evidence type="ECO:0000256" key="4">
    <source>
        <dbReference type="SAM" id="SignalP"/>
    </source>
</evidence>
<dbReference type="AlphaFoldDB" id="A0A0G4FZP4"/>
<dbReference type="PROSITE" id="PS51762">
    <property type="entry name" value="GH16_2"/>
    <property type="match status" value="1"/>
</dbReference>
<proteinExistence type="predicted"/>
<dbReference type="InterPro" id="IPR000757">
    <property type="entry name" value="Beta-glucanase-like"/>
</dbReference>
<dbReference type="SUPFAM" id="SSF49899">
    <property type="entry name" value="Concanavalin A-like lectins/glucanases"/>
    <property type="match status" value="1"/>
</dbReference>
<evidence type="ECO:0000313" key="7">
    <source>
        <dbReference type="Proteomes" id="UP000041254"/>
    </source>
</evidence>
<organism evidence="6 7">
    <name type="scientific">Vitrella brassicaformis (strain CCMP3155)</name>
    <dbReference type="NCBI Taxonomy" id="1169540"/>
    <lineage>
        <taxon>Eukaryota</taxon>
        <taxon>Sar</taxon>
        <taxon>Alveolata</taxon>
        <taxon>Colpodellida</taxon>
        <taxon>Vitrellaceae</taxon>
        <taxon>Vitrella</taxon>
    </lineage>
</organism>
<dbReference type="OrthoDB" id="419959at2759"/>
<evidence type="ECO:0000256" key="3">
    <source>
        <dbReference type="ARBA" id="ARBA00023295"/>
    </source>
</evidence>
<dbReference type="GO" id="GO:0005975">
    <property type="term" value="P:carbohydrate metabolic process"/>
    <property type="evidence" value="ECO:0007669"/>
    <property type="project" value="InterPro"/>
</dbReference>
<dbReference type="GO" id="GO:0004553">
    <property type="term" value="F:hydrolase activity, hydrolyzing O-glycosyl compounds"/>
    <property type="evidence" value="ECO:0007669"/>
    <property type="project" value="InterPro"/>
</dbReference>
<keyword evidence="3" id="KW-0326">Glycosidase</keyword>
<feature type="chain" id="PRO_5005189485" description="GH16 domain-containing protein" evidence="4">
    <location>
        <begin position="33"/>
        <end position="346"/>
    </location>
</feature>
<reference evidence="6 7" key="1">
    <citation type="submission" date="2014-11" db="EMBL/GenBank/DDBJ databases">
        <authorList>
            <person name="Zhu J."/>
            <person name="Qi W."/>
            <person name="Song R."/>
        </authorList>
    </citation>
    <scope>NUCLEOTIDE SEQUENCE [LARGE SCALE GENOMIC DNA]</scope>
</reference>
<accession>A0A0G4FZP4</accession>
<feature type="domain" description="GH16" evidence="5">
    <location>
        <begin position="7"/>
        <end position="268"/>
    </location>
</feature>
<protein>
    <recommendedName>
        <fullName evidence="5">GH16 domain-containing protein</fullName>
    </recommendedName>
</protein>
<dbReference type="Pfam" id="PF00722">
    <property type="entry name" value="Glyco_hydro_16"/>
    <property type="match status" value="1"/>
</dbReference>
<dbReference type="InterPro" id="IPR050546">
    <property type="entry name" value="Glycosyl_Hydrlase_16"/>
</dbReference>
<dbReference type="VEuPathDB" id="CryptoDB:Vbra_1780"/>
<dbReference type="InterPro" id="IPR013320">
    <property type="entry name" value="ConA-like_dom_sf"/>
</dbReference>
<dbReference type="Gene3D" id="2.60.120.200">
    <property type="match status" value="1"/>
</dbReference>
<evidence type="ECO:0000256" key="1">
    <source>
        <dbReference type="ARBA" id="ARBA00022729"/>
    </source>
</evidence>
<dbReference type="EMBL" id="CDMY01000534">
    <property type="protein sequence ID" value="CEM21105.1"/>
    <property type="molecule type" value="Genomic_DNA"/>
</dbReference>
<keyword evidence="1 4" id="KW-0732">Signal</keyword>
<sequence length="346" mass="38696">MHPTVGLDRSFKPNTKVVALVCVVCLVPLIAGQGPGVDFDDLHRTEEGIYANKDRCFCPGVGGGCFGECGKKAYAAELASSENFTYGRFEARLKPSVEVDGILSAIFLFQNDSARLPGATWEEIDIEIHGMGSHGREPIQTNILTGDFEKRVETPEFFAAPGIPDDIDAQTNAVKKGFHVYAIEWTPDYVAWYFDGERLRMDAPCEAADAAGSDCQVHRLWEPMNLRLSVWPTDPELVDPDWAGSFDPAELPQTIYFDFVKVYDYNYDTKDFDLRWIDEFDTLNTTRWEMGIHTFTVNYAHFRPSNAALIKSSEADGDPQSDGSYLALSITNKNDEADMRSSNLIR</sequence>
<dbReference type="PhylomeDB" id="A0A0G4FZP4"/>
<dbReference type="Proteomes" id="UP000041254">
    <property type="component" value="Unassembled WGS sequence"/>
</dbReference>
<evidence type="ECO:0000313" key="6">
    <source>
        <dbReference type="EMBL" id="CEM21105.1"/>
    </source>
</evidence>
<name>A0A0G4FZP4_VITBC</name>
<evidence type="ECO:0000256" key="2">
    <source>
        <dbReference type="ARBA" id="ARBA00022801"/>
    </source>
</evidence>
<dbReference type="InParanoid" id="A0A0G4FZP4"/>
<keyword evidence="2" id="KW-0378">Hydrolase</keyword>
<gene>
    <name evidence="6" type="ORF">Vbra_1780</name>
</gene>